<dbReference type="EMBL" id="JACONT010000015">
    <property type="protein sequence ID" value="MBC3941710.1"/>
    <property type="molecule type" value="Genomic_DNA"/>
</dbReference>
<organism evidence="1 2">
    <name type="scientific">Sphingomonas albertensis</name>
    <dbReference type="NCBI Taxonomy" id="2762591"/>
    <lineage>
        <taxon>Bacteria</taxon>
        <taxon>Pseudomonadati</taxon>
        <taxon>Pseudomonadota</taxon>
        <taxon>Alphaproteobacteria</taxon>
        <taxon>Sphingomonadales</taxon>
        <taxon>Sphingomonadaceae</taxon>
        <taxon>Sphingomonas</taxon>
    </lineage>
</organism>
<gene>
    <name evidence="1" type="ORF">H8S47_08430</name>
</gene>
<sequence>MRTWFGTAACMMVVACGSTVVGVGSAGAARSNLDWRRVATPADRARLRGWRGAWVAALAQVDPKEVARDPVLFDPDRSLVDPLPPAAPYRCRTYKLGARAGIGPTFTASGWFACRIGTSEDDGERVVSLVKLDGSQRPVGSVFADTNARAIFLGTMELGDETRPMRYGRDANRDMAGLIERIAPQRWRVVLPYPRFESLLDVVELVPAA</sequence>
<reference evidence="1 2" key="1">
    <citation type="submission" date="2020-08" db="EMBL/GenBank/DDBJ databases">
        <title>Putative novel bacterial strains isolated from necrotic wheat leaf tissues caused by Xanthomonas translucens.</title>
        <authorList>
            <person name="Tambong J.T."/>
        </authorList>
    </citation>
    <scope>NUCLEOTIDE SEQUENCE [LARGE SCALE GENOMIC DNA]</scope>
    <source>
        <strain evidence="2">DOAB 1063</strain>
    </source>
</reference>
<dbReference type="RefSeq" id="WP_187503450.1">
    <property type="nucleotide sequence ID" value="NZ_CP162536.1"/>
</dbReference>
<keyword evidence="2" id="KW-1185">Reference proteome</keyword>
<proteinExistence type="predicted"/>
<dbReference type="PROSITE" id="PS51257">
    <property type="entry name" value="PROKAR_LIPOPROTEIN"/>
    <property type="match status" value="1"/>
</dbReference>
<dbReference type="Pfam" id="PF16233">
    <property type="entry name" value="DUF4893"/>
    <property type="match status" value="1"/>
</dbReference>
<dbReference type="Proteomes" id="UP000597613">
    <property type="component" value="Unassembled WGS sequence"/>
</dbReference>
<comment type="caution">
    <text evidence="1">The sequence shown here is derived from an EMBL/GenBank/DDBJ whole genome shotgun (WGS) entry which is preliminary data.</text>
</comment>
<protein>
    <submittedName>
        <fullName evidence="1">DUF4893 domain-containing protein</fullName>
    </submittedName>
</protein>
<accession>A0ABR7AML6</accession>
<dbReference type="InterPro" id="IPR032609">
    <property type="entry name" value="DUF4893"/>
</dbReference>
<evidence type="ECO:0000313" key="1">
    <source>
        <dbReference type="EMBL" id="MBC3941710.1"/>
    </source>
</evidence>
<name>A0ABR7AML6_9SPHN</name>
<evidence type="ECO:0000313" key="2">
    <source>
        <dbReference type="Proteomes" id="UP000597613"/>
    </source>
</evidence>